<gene>
    <name evidence="5" type="ORF">IAB63_05195</name>
</gene>
<dbReference type="InterPro" id="IPR007492">
    <property type="entry name" value="LytTR_DNA-bd_dom"/>
</dbReference>
<dbReference type="GO" id="GO:0000156">
    <property type="term" value="F:phosphorelay response regulator activity"/>
    <property type="evidence" value="ECO:0007669"/>
    <property type="project" value="InterPro"/>
</dbReference>
<evidence type="ECO:0000256" key="2">
    <source>
        <dbReference type="ARBA" id="ARBA00023012"/>
    </source>
</evidence>
<accession>A0A9D1KXL5</accession>
<organism evidence="5 6">
    <name type="scientific">Candidatus Onthocola gallistercoris</name>
    <dbReference type="NCBI Taxonomy" id="2840876"/>
    <lineage>
        <taxon>Bacteria</taxon>
        <taxon>Bacillati</taxon>
        <taxon>Bacillota</taxon>
        <taxon>Bacilli</taxon>
        <taxon>Candidatus Onthocola</taxon>
    </lineage>
</organism>
<dbReference type="GO" id="GO:0003677">
    <property type="term" value="F:DNA binding"/>
    <property type="evidence" value="ECO:0007669"/>
    <property type="project" value="UniProtKB-KW"/>
</dbReference>
<evidence type="ECO:0000256" key="3">
    <source>
        <dbReference type="ARBA" id="ARBA00023159"/>
    </source>
</evidence>
<dbReference type="PANTHER" id="PTHR37299">
    <property type="entry name" value="TRANSCRIPTIONAL REGULATOR-RELATED"/>
    <property type="match status" value="1"/>
</dbReference>
<dbReference type="PANTHER" id="PTHR37299:SF3">
    <property type="entry name" value="STAGE 0 SPORULATION PROTEIN A HOMOLOG"/>
    <property type="match status" value="1"/>
</dbReference>
<reference evidence="5" key="2">
    <citation type="journal article" date="2021" name="PeerJ">
        <title>Extensive microbial diversity within the chicken gut microbiome revealed by metagenomics and culture.</title>
        <authorList>
            <person name="Gilroy R."/>
            <person name="Ravi A."/>
            <person name="Getino M."/>
            <person name="Pursley I."/>
            <person name="Horton D.L."/>
            <person name="Alikhan N.F."/>
            <person name="Baker D."/>
            <person name="Gharbi K."/>
            <person name="Hall N."/>
            <person name="Watson M."/>
            <person name="Adriaenssens E.M."/>
            <person name="Foster-Nyarko E."/>
            <person name="Jarju S."/>
            <person name="Secka A."/>
            <person name="Antonio M."/>
            <person name="Oren A."/>
            <person name="Chaudhuri R.R."/>
            <person name="La Ragione R."/>
            <person name="Hildebrand F."/>
            <person name="Pallen M.J."/>
        </authorList>
    </citation>
    <scope>NUCLEOTIDE SEQUENCE</scope>
    <source>
        <strain evidence="5">CHK187-14744</strain>
    </source>
</reference>
<evidence type="ECO:0000313" key="5">
    <source>
        <dbReference type="EMBL" id="HIU02630.1"/>
    </source>
</evidence>
<keyword evidence="1" id="KW-0963">Cytoplasm</keyword>
<keyword evidence="3" id="KW-0010">Activator</keyword>
<keyword evidence="5" id="KW-0238">DNA-binding</keyword>
<dbReference type="Proteomes" id="UP000824164">
    <property type="component" value="Unassembled WGS sequence"/>
</dbReference>
<name>A0A9D1KXL5_9FIRM</name>
<dbReference type="PROSITE" id="PS50930">
    <property type="entry name" value="HTH_LYTTR"/>
    <property type="match status" value="1"/>
</dbReference>
<evidence type="ECO:0000256" key="1">
    <source>
        <dbReference type="ARBA" id="ARBA00022490"/>
    </source>
</evidence>
<protein>
    <submittedName>
        <fullName evidence="5">LytTR family transcriptional regulator DNA-binding domain-containing protein</fullName>
    </submittedName>
</protein>
<feature type="domain" description="HTH LytTR-type" evidence="4">
    <location>
        <begin position="29"/>
        <end position="97"/>
    </location>
</feature>
<dbReference type="AlphaFoldDB" id="A0A9D1KXL5"/>
<reference evidence="5" key="1">
    <citation type="submission" date="2020-10" db="EMBL/GenBank/DDBJ databases">
        <authorList>
            <person name="Gilroy R."/>
        </authorList>
    </citation>
    <scope>NUCLEOTIDE SEQUENCE</scope>
    <source>
        <strain evidence="5">CHK187-14744</strain>
    </source>
</reference>
<proteinExistence type="predicted"/>
<dbReference type="Gene3D" id="2.40.50.1020">
    <property type="entry name" value="LytTr DNA-binding domain"/>
    <property type="match status" value="1"/>
</dbReference>
<dbReference type="InterPro" id="IPR046947">
    <property type="entry name" value="LytR-like"/>
</dbReference>
<dbReference type="Pfam" id="PF04397">
    <property type="entry name" value="LytTR"/>
    <property type="match status" value="1"/>
</dbReference>
<dbReference type="SMART" id="SM00850">
    <property type="entry name" value="LytTR"/>
    <property type="match status" value="1"/>
</dbReference>
<keyword evidence="2" id="KW-0902">Two-component regulatory system</keyword>
<dbReference type="EMBL" id="DVLT01000037">
    <property type="protein sequence ID" value="HIU02630.1"/>
    <property type="molecule type" value="Genomic_DNA"/>
</dbReference>
<comment type="caution">
    <text evidence="5">The sequence shown here is derived from an EMBL/GenBank/DDBJ whole genome shotgun (WGS) entry which is preliminary data.</text>
</comment>
<evidence type="ECO:0000259" key="4">
    <source>
        <dbReference type="PROSITE" id="PS50930"/>
    </source>
</evidence>
<evidence type="ECO:0000313" key="6">
    <source>
        <dbReference type="Proteomes" id="UP000824164"/>
    </source>
</evidence>
<sequence>MEWETFICWTSIYAEALDKRVSARMRDVYSIRSGDRIRHIPVERILFFETAVKPHHVILHSVDGWLDFIGRLNDIERRLDGSFIRTHRSYLVNRKKITEMDLRHNRIKVGDGVCLVSRKMKSVLLEKLDGGLV</sequence>